<organism evidence="1 2">
    <name type="scientific">Mucilaginibacter pankratovii</name>
    <dbReference type="NCBI Taxonomy" id="2772110"/>
    <lineage>
        <taxon>Bacteria</taxon>
        <taxon>Pseudomonadati</taxon>
        <taxon>Bacteroidota</taxon>
        <taxon>Sphingobacteriia</taxon>
        <taxon>Sphingobacteriales</taxon>
        <taxon>Sphingobacteriaceae</taxon>
        <taxon>Mucilaginibacter</taxon>
    </lineage>
</organism>
<evidence type="ECO:0000313" key="2">
    <source>
        <dbReference type="Proteomes" id="UP000606600"/>
    </source>
</evidence>
<dbReference type="Proteomes" id="UP000606600">
    <property type="component" value="Unassembled WGS sequence"/>
</dbReference>
<sequence>MIRSNQEIIEAVRLLENNLETCQPVSALGVDNSKQIMIMIEVISMDHAQNWIDNKYLTFPQNMREKLENTEWRTATDAREWLDGEFEIEDLLYPEGTVQKNWSSIFPGLSIKN</sequence>
<proteinExistence type="predicted"/>
<keyword evidence="2" id="KW-1185">Reference proteome</keyword>
<comment type="caution">
    <text evidence="1">The sequence shown here is derived from an EMBL/GenBank/DDBJ whole genome shotgun (WGS) entry which is preliminary data.</text>
</comment>
<name>A0ABR7WL55_9SPHI</name>
<reference evidence="1 2" key="1">
    <citation type="submission" date="2020-09" db="EMBL/GenBank/DDBJ databases">
        <title>Novel species of Mucilaginibacter isolated from a glacier on the Tibetan Plateau.</title>
        <authorList>
            <person name="Liu Q."/>
            <person name="Xin Y.-H."/>
        </authorList>
    </citation>
    <scope>NUCLEOTIDE SEQUENCE [LARGE SCALE GENOMIC DNA]</scope>
    <source>
        <strain evidence="1 2">ZT4R22</strain>
    </source>
</reference>
<evidence type="ECO:0000313" key="1">
    <source>
        <dbReference type="EMBL" id="MBD1363056.1"/>
    </source>
</evidence>
<evidence type="ECO:0008006" key="3">
    <source>
        <dbReference type="Google" id="ProtNLM"/>
    </source>
</evidence>
<accession>A0ABR7WL55</accession>
<dbReference type="EMBL" id="JACWMY010000002">
    <property type="protein sequence ID" value="MBD1363056.1"/>
    <property type="molecule type" value="Genomic_DNA"/>
</dbReference>
<protein>
    <recommendedName>
        <fullName evidence="3">Phage protein</fullName>
    </recommendedName>
</protein>
<gene>
    <name evidence="1" type="ORF">IDJ77_04465</name>
</gene>